<comment type="caution">
    <text evidence="1">The sequence shown here is derived from an EMBL/GenBank/DDBJ whole genome shotgun (WGS) entry which is preliminary data.</text>
</comment>
<name>A0A4Y2HY65_ARAVE</name>
<reference evidence="1 2" key="1">
    <citation type="journal article" date="2019" name="Sci. Rep.">
        <title>Orb-weaving spider Araneus ventricosus genome elucidates the spidroin gene catalogue.</title>
        <authorList>
            <person name="Kono N."/>
            <person name="Nakamura H."/>
            <person name="Ohtoshi R."/>
            <person name="Moran D.A.P."/>
            <person name="Shinohara A."/>
            <person name="Yoshida Y."/>
            <person name="Fujiwara M."/>
            <person name="Mori M."/>
            <person name="Tomita M."/>
            <person name="Arakawa K."/>
        </authorList>
    </citation>
    <scope>NUCLEOTIDE SEQUENCE [LARGE SCALE GENOMIC DNA]</scope>
</reference>
<dbReference type="AlphaFoldDB" id="A0A4Y2HY65"/>
<evidence type="ECO:0000313" key="1">
    <source>
        <dbReference type="EMBL" id="GBM70263.1"/>
    </source>
</evidence>
<accession>A0A4Y2HY65</accession>
<keyword evidence="2" id="KW-1185">Reference proteome</keyword>
<proteinExistence type="predicted"/>
<evidence type="ECO:0000313" key="2">
    <source>
        <dbReference type="Proteomes" id="UP000499080"/>
    </source>
</evidence>
<dbReference type="Proteomes" id="UP000499080">
    <property type="component" value="Unassembled WGS sequence"/>
</dbReference>
<dbReference type="EMBL" id="BGPR01002241">
    <property type="protein sequence ID" value="GBM70263.1"/>
    <property type="molecule type" value="Genomic_DNA"/>
</dbReference>
<sequence length="97" mass="10651">MFPVINSSMVVLSGPGEAQSFVPCSQHRYTSGPSALRAHINDGPLNSLHVDTCRCRIAETHGNLRKYCMSILFKDSRLTSMVQFFQGLLPAAPISEI</sequence>
<protein>
    <submittedName>
        <fullName evidence="1">Uncharacterized protein</fullName>
    </submittedName>
</protein>
<gene>
    <name evidence="1" type="ORF">AVEN_270836_1</name>
</gene>
<organism evidence="1 2">
    <name type="scientific">Araneus ventricosus</name>
    <name type="common">Orbweaver spider</name>
    <name type="synonym">Epeira ventricosa</name>
    <dbReference type="NCBI Taxonomy" id="182803"/>
    <lineage>
        <taxon>Eukaryota</taxon>
        <taxon>Metazoa</taxon>
        <taxon>Ecdysozoa</taxon>
        <taxon>Arthropoda</taxon>
        <taxon>Chelicerata</taxon>
        <taxon>Arachnida</taxon>
        <taxon>Araneae</taxon>
        <taxon>Araneomorphae</taxon>
        <taxon>Entelegynae</taxon>
        <taxon>Araneoidea</taxon>
        <taxon>Araneidae</taxon>
        <taxon>Araneus</taxon>
    </lineage>
</organism>